<organism evidence="2 3">
    <name type="scientific">Caulobacter segnis</name>
    <dbReference type="NCBI Taxonomy" id="88688"/>
    <lineage>
        <taxon>Bacteria</taxon>
        <taxon>Pseudomonadati</taxon>
        <taxon>Pseudomonadota</taxon>
        <taxon>Alphaproteobacteria</taxon>
        <taxon>Caulobacterales</taxon>
        <taxon>Caulobacteraceae</taxon>
        <taxon>Caulobacter</taxon>
    </lineage>
</organism>
<dbReference type="AlphaFoldDB" id="A0A2W5X2N1"/>
<dbReference type="Proteomes" id="UP000249393">
    <property type="component" value="Unassembled WGS sequence"/>
</dbReference>
<proteinExistence type="predicted"/>
<dbReference type="InterPro" id="IPR045936">
    <property type="entry name" value="DUF6356"/>
</dbReference>
<evidence type="ECO:0008006" key="4">
    <source>
        <dbReference type="Google" id="ProtNLM"/>
    </source>
</evidence>
<keyword evidence="1" id="KW-0812">Transmembrane</keyword>
<dbReference type="Pfam" id="PF19883">
    <property type="entry name" value="DUF6356"/>
    <property type="match status" value="1"/>
</dbReference>
<keyword evidence="1" id="KW-0472">Membrane</keyword>
<comment type="caution">
    <text evidence="2">The sequence shown here is derived from an EMBL/GenBank/DDBJ whole genome shotgun (WGS) entry which is preliminary data.</text>
</comment>
<gene>
    <name evidence="2" type="ORF">DI526_21410</name>
</gene>
<sequence>MLASFTRHPRSVGESYGQHMGVAWSFGFTLIGAGLACLVHGLLPFAFERTGSRTVRALNERLSNRCARADAHFAAAPINGETVRG</sequence>
<dbReference type="EMBL" id="QFQZ01000111">
    <property type="protein sequence ID" value="PZR30841.1"/>
    <property type="molecule type" value="Genomic_DNA"/>
</dbReference>
<evidence type="ECO:0000313" key="2">
    <source>
        <dbReference type="EMBL" id="PZR30841.1"/>
    </source>
</evidence>
<keyword evidence="1" id="KW-1133">Transmembrane helix</keyword>
<feature type="transmembrane region" description="Helical" evidence="1">
    <location>
        <begin position="20"/>
        <end position="43"/>
    </location>
</feature>
<protein>
    <recommendedName>
        <fullName evidence="4">Capsule biosynthesis protein</fullName>
    </recommendedName>
</protein>
<dbReference type="RefSeq" id="WP_304282569.1">
    <property type="nucleotide sequence ID" value="NZ_QFQZ01000111.1"/>
</dbReference>
<name>A0A2W5X2N1_9CAUL</name>
<evidence type="ECO:0000313" key="3">
    <source>
        <dbReference type="Proteomes" id="UP000249393"/>
    </source>
</evidence>
<accession>A0A2W5X2N1</accession>
<evidence type="ECO:0000256" key="1">
    <source>
        <dbReference type="SAM" id="Phobius"/>
    </source>
</evidence>
<reference evidence="2 3" key="1">
    <citation type="submission" date="2017-08" db="EMBL/GenBank/DDBJ databases">
        <title>Infants hospitalized years apart are colonized by the same room-sourced microbial strains.</title>
        <authorList>
            <person name="Brooks B."/>
            <person name="Olm M.R."/>
            <person name="Firek B.A."/>
            <person name="Baker R."/>
            <person name="Thomas B.C."/>
            <person name="Morowitz M.J."/>
            <person name="Banfield J.F."/>
        </authorList>
    </citation>
    <scope>NUCLEOTIDE SEQUENCE [LARGE SCALE GENOMIC DNA]</scope>
    <source>
        <strain evidence="2">S2_003_000_R2_4</strain>
    </source>
</reference>